<dbReference type="OrthoDB" id="5946976at2759"/>
<keyword evidence="2" id="KW-0732">Signal</keyword>
<evidence type="ECO:0000256" key="1">
    <source>
        <dbReference type="ARBA" id="ARBA00038215"/>
    </source>
</evidence>
<dbReference type="Proteomes" id="UP000053411">
    <property type="component" value="Unassembled WGS sequence"/>
</dbReference>
<dbReference type="InterPro" id="IPR001466">
    <property type="entry name" value="Beta-lactam-related"/>
</dbReference>
<keyword evidence="5" id="KW-1185">Reference proteome</keyword>
<dbReference type="InterPro" id="IPR050491">
    <property type="entry name" value="AmpC-like"/>
</dbReference>
<reference evidence="4 5" key="1">
    <citation type="submission" date="2015-01" db="EMBL/GenBank/DDBJ databases">
        <title>The Genome Sequence of Fonsecaea multimorphosa CBS 102226.</title>
        <authorList>
            <consortium name="The Broad Institute Genomics Platform"/>
            <person name="Cuomo C."/>
            <person name="de Hoog S."/>
            <person name="Gorbushina A."/>
            <person name="Stielow B."/>
            <person name="Teixiera M."/>
            <person name="Abouelleil A."/>
            <person name="Chapman S.B."/>
            <person name="Priest M."/>
            <person name="Young S.K."/>
            <person name="Wortman J."/>
            <person name="Nusbaum C."/>
            <person name="Birren B."/>
        </authorList>
    </citation>
    <scope>NUCLEOTIDE SEQUENCE [LARGE SCALE GENOMIC DNA]</scope>
    <source>
        <strain evidence="4 5">CBS 102226</strain>
    </source>
</reference>
<proteinExistence type="inferred from homology"/>
<dbReference type="Pfam" id="PF00144">
    <property type="entry name" value="Beta-lactamase"/>
    <property type="match status" value="1"/>
</dbReference>
<dbReference type="InterPro" id="IPR012338">
    <property type="entry name" value="Beta-lactam/transpept-like"/>
</dbReference>
<dbReference type="PANTHER" id="PTHR46825">
    <property type="entry name" value="D-ALANYL-D-ALANINE-CARBOXYPEPTIDASE/ENDOPEPTIDASE AMPH"/>
    <property type="match status" value="1"/>
</dbReference>
<dbReference type="STRING" id="1442371.A0A0D2JU62"/>
<dbReference type="GeneID" id="27716112"/>
<evidence type="ECO:0000313" key="4">
    <source>
        <dbReference type="EMBL" id="KIX94029.1"/>
    </source>
</evidence>
<sequence>MLPYLYLLTLLSVPLPIAGVTAKVCPPWVTPYLQKVIASHPEFPGIQVALSSQRCGFDCKTSVNSNLSHFADEPPYLEDTPWRIASITKTFTASATLRLVEQNKLNLHAPIVNFLPAWAINYLEQEQGASNASQITSWMLLHHISGLGDHATDPRWLQEVMANPEYRWTQKTVLAWAAANVTGVGYPGESYYYSDTGFTYLGLVVENVTGLGLAQAVRTLVKLDALNMPSTYWEILEPTPKNVLARAGQYLEGEDATHADASFDLYGAGGLVSNSGDLNSFTRALHTGRVLNNASLQLMMTTEKTGYSGCGIFNDTFAGQQAWGHRGFWAAWTYYVPTLDLYLSGTDGVGDDQLDLNPLVQSVIDHGCRPVKIGDAAGIAGVV</sequence>
<evidence type="ECO:0000256" key="2">
    <source>
        <dbReference type="SAM" id="SignalP"/>
    </source>
</evidence>
<organism evidence="4 5">
    <name type="scientific">Fonsecaea multimorphosa CBS 102226</name>
    <dbReference type="NCBI Taxonomy" id="1442371"/>
    <lineage>
        <taxon>Eukaryota</taxon>
        <taxon>Fungi</taxon>
        <taxon>Dikarya</taxon>
        <taxon>Ascomycota</taxon>
        <taxon>Pezizomycotina</taxon>
        <taxon>Eurotiomycetes</taxon>
        <taxon>Chaetothyriomycetidae</taxon>
        <taxon>Chaetothyriales</taxon>
        <taxon>Herpotrichiellaceae</taxon>
        <taxon>Fonsecaea</taxon>
    </lineage>
</organism>
<feature type="signal peptide" evidence="2">
    <location>
        <begin position="1"/>
        <end position="22"/>
    </location>
</feature>
<accession>A0A0D2JU62</accession>
<feature type="domain" description="Beta-lactamase-related" evidence="3">
    <location>
        <begin position="69"/>
        <end position="341"/>
    </location>
</feature>
<gene>
    <name evidence="4" type="ORF">Z520_10366</name>
</gene>
<evidence type="ECO:0000259" key="3">
    <source>
        <dbReference type="Pfam" id="PF00144"/>
    </source>
</evidence>
<dbReference type="EMBL" id="KN848090">
    <property type="protein sequence ID" value="KIX94029.1"/>
    <property type="molecule type" value="Genomic_DNA"/>
</dbReference>
<dbReference type="AlphaFoldDB" id="A0A0D2JU62"/>
<dbReference type="Gene3D" id="3.40.710.10">
    <property type="entry name" value="DD-peptidase/beta-lactamase superfamily"/>
    <property type="match status" value="1"/>
</dbReference>
<feature type="chain" id="PRO_5002245649" description="Beta-lactamase-related domain-containing protein" evidence="2">
    <location>
        <begin position="23"/>
        <end position="383"/>
    </location>
</feature>
<dbReference type="RefSeq" id="XP_016628152.1">
    <property type="nucleotide sequence ID" value="XM_016780859.1"/>
</dbReference>
<dbReference type="VEuPathDB" id="FungiDB:Z520_10366"/>
<dbReference type="PANTHER" id="PTHR46825:SF7">
    <property type="entry name" value="D-ALANYL-D-ALANINE CARBOXYPEPTIDASE"/>
    <property type="match status" value="1"/>
</dbReference>
<protein>
    <recommendedName>
        <fullName evidence="3">Beta-lactamase-related domain-containing protein</fullName>
    </recommendedName>
</protein>
<evidence type="ECO:0000313" key="5">
    <source>
        <dbReference type="Proteomes" id="UP000053411"/>
    </source>
</evidence>
<dbReference type="SUPFAM" id="SSF56601">
    <property type="entry name" value="beta-lactamase/transpeptidase-like"/>
    <property type="match status" value="1"/>
</dbReference>
<name>A0A0D2JU62_9EURO</name>
<comment type="similarity">
    <text evidence="1">Belongs to the peptidase S12 family.</text>
</comment>